<keyword evidence="1 4" id="KW-0349">Heme</keyword>
<dbReference type="Pfam" id="PF00034">
    <property type="entry name" value="Cytochrom_C"/>
    <property type="match status" value="1"/>
</dbReference>
<evidence type="ECO:0000256" key="5">
    <source>
        <dbReference type="SAM" id="Phobius"/>
    </source>
</evidence>
<feature type="transmembrane region" description="Helical" evidence="5">
    <location>
        <begin position="12"/>
        <end position="32"/>
    </location>
</feature>
<evidence type="ECO:0000256" key="3">
    <source>
        <dbReference type="ARBA" id="ARBA00023004"/>
    </source>
</evidence>
<keyword evidence="5" id="KW-0472">Membrane</keyword>
<dbReference type="PANTHER" id="PTHR30600">
    <property type="entry name" value="CYTOCHROME C PEROXIDASE-RELATED"/>
    <property type="match status" value="1"/>
</dbReference>
<dbReference type="SUPFAM" id="SSF46626">
    <property type="entry name" value="Cytochrome c"/>
    <property type="match status" value="1"/>
</dbReference>
<evidence type="ECO:0000313" key="8">
    <source>
        <dbReference type="Proteomes" id="UP000295367"/>
    </source>
</evidence>
<evidence type="ECO:0000256" key="2">
    <source>
        <dbReference type="ARBA" id="ARBA00022723"/>
    </source>
</evidence>
<dbReference type="RefSeq" id="WP_124947464.1">
    <property type="nucleotide sequence ID" value="NZ_SMCO01000001.1"/>
</dbReference>
<name>A0A4R3YIW1_9PROT</name>
<sequence>MTKSACTLRKCICTGLIILALLSLLMALYLAWRFSGDSAVEYSDPVKHFQYGSLGGERVSGFPYRIWKALPKVCPDLLPGEGYSSLGLVYEKGHDLPIGSSQRQYQGLNRVFLNCAACHVSTVRDTPSSPPRIISGMPANTFNLLKFEQFFFQCAADKRFAREYMIPAIEQTGGKLDLIDKYVVYPLATLLMREQLLMLKDRFSFNEKQPAWGPGRVDTFNSAKAVFNWPWHKTNPKELIGTADFPAIWNQAKKRGMHLHWDGNNDKVEERNHSAAFGAGTTPPTLDRNNLKRVENYLETATPPPWPYPLDKNLAARGKEIYQTHCADCHGASGSDFTGKYVGQVTPIQYIGTDRWRLDSYTMALAQNQSTLYAGYGDERFSHFRKTWGYANAPLDGLWLRAPYLHNGSVPTLADLLAPVSMRPKVFYRGYDVYDQNNVGFVTTVEKEGDRKFFRFDTSLPGNSNQGHEGPRYGTTLPSADKLALIEYLKSF</sequence>
<evidence type="ECO:0000256" key="1">
    <source>
        <dbReference type="ARBA" id="ARBA00022617"/>
    </source>
</evidence>
<evidence type="ECO:0000256" key="4">
    <source>
        <dbReference type="PROSITE-ProRule" id="PRU00433"/>
    </source>
</evidence>
<reference evidence="7 8" key="1">
    <citation type="submission" date="2019-03" db="EMBL/GenBank/DDBJ databases">
        <title>Genomic Encyclopedia of Type Strains, Phase IV (KMG-IV): sequencing the most valuable type-strain genomes for metagenomic binning, comparative biology and taxonomic classification.</title>
        <authorList>
            <person name="Goeker M."/>
        </authorList>
    </citation>
    <scope>NUCLEOTIDE SEQUENCE [LARGE SCALE GENOMIC DNA]</scope>
    <source>
        <strain evidence="7 8">DSM 100309</strain>
    </source>
</reference>
<dbReference type="GO" id="GO:0020037">
    <property type="term" value="F:heme binding"/>
    <property type="evidence" value="ECO:0007669"/>
    <property type="project" value="InterPro"/>
</dbReference>
<dbReference type="EMBL" id="SMCO01000001">
    <property type="protein sequence ID" value="TCV90623.1"/>
    <property type="molecule type" value="Genomic_DNA"/>
</dbReference>
<keyword evidence="3 4" id="KW-0408">Iron</keyword>
<dbReference type="InterPro" id="IPR036909">
    <property type="entry name" value="Cyt_c-like_dom_sf"/>
</dbReference>
<keyword evidence="2 4" id="KW-0479">Metal-binding</keyword>
<keyword evidence="5" id="KW-1133">Transmembrane helix</keyword>
<dbReference type="Gene3D" id="1.10.760.10">
    <property type="entry name" value="Cytochrome c-like domain"/>
    <property type="match status" value="1"/>
</dbReference>
<dbReference type="PROSITE" id="PS51007">
    <property type="entry name" value="CYTC"/>
    <property type="match status" value="1"/>
</dbReference>
<dbReference type="GO" id="GO:0009055">
    <property type="term" value="F:electron transfer activity"/>
    <property type="evidence" value="ECO:0007669"/>
    <property type="project" value="InterPro"/>
</dbReference>
<organism evidence="7 8">
    <name type="scientific">Sulfurirhabdus autotrophica</name>
    <dbReference type="NCBI Taxonomy" id="1706046"/>
    <lineage>
        <taxon>Bacteria</taxon>
        <taxon>Pseudomonadati</taxon>
        <taxon>Pseudomonadota</taxon>
        <taxon>Betaproteobacteria</taxon>
        <taxon>Nitrosomonadales</taxon>
        <taxon>Sulfuricellaceae</taxon>
        <taxon>Sulfurirhabdus</taxon>
    </lineage>
</organism>
<proteinExistence type="predicted"/>
<accession>A0A4R3YIW1</accession>
<dbReference type="OrthoDB" id="9805202at2"/>
<dbReference type="Proteomes" id="UP000295367">
    <property type="component" value="Unassembled WGS sequence"/>
</dbReference>
<dbReference type="InterPro" id="IPR051395">
    <property type="entry name" value="Cytochrome_c_Peroxidase/MauG"/>
</dbReference>
<dbReference type="Pfam" id="PF21419">
    <property type="entry name" value="RoxA-like_Cyt-c"/>
    <property type="match status" value="1"/>
</dbReference>
<dbReference type="PANTHER" id="PTHR30600:SF9">
    <property type="entry name" value="BLR7738 PROTEIN"/>
    <property type="match status" value="1"/>
</dbReference>
<dbReference type="AlphaFoldDB" id="A0A4R3YIW1"/>
<dbReference type="GO" id="GO:0046872">
    <property type="term" value="F:metal ion binding"/>
    <property type="evidence" value="ECO:0007669"/>
    <property type="project" value="UniProtKB-KW"/>
</dbReference>
<dbReference type="InterPro" id="IPR009056">
    <property type="entry name" value="Cyt_c-like_dom"/>
</dbReference>
<evidence type="ECO:0000259" key="6">
    <source>
        <dbReference type="PROSITE" id="PS51007"/>
    </source>
</evidence>
<protein>
    <submittedName>
        <fullName evidence="7">Cytochrome c</fullName>
    </submittedName>
</protein>
<keyword evidence="5" id="KW-0812">Transmembrane</keyword>
<comment type="caution">
    <text evidence="7">The sequence shown here is derived from an EMBL/GenBank/DDBJ whole genome shotgun (WGS) entry which is preliminary data.</text>
</comment>
<feature type="domain" description="Cytochrome c" evidence="6">
    <location>
        <begin position="313"/>
        <end position="492"/>
    </location>
</feature>
<keyword evidence="8" id="KW-1185">Reference proteome</keyword>
<gene>
    <name evidence="7" type="ORF">EDC63_101597</name>
</gene>
<evidence type="ECO:0000313" key="7">
    <source>
        <dbReference type="EMBL" id="TCV90623.1"/>
    </source>
</evidence>
<dbReference type="GO" id="GO:0004130">
    <property type="term" value="F:cytochrome-c peroxidase activity"/>
    <property type="evidence" value="ECO:0007669"/>
    <property type="project" value="TreeGrafter"/>
</dbReference>